<comment type="caution">
    <text evidence="1">The sequence shown here is derived from an EMBL/GenBank/DDBJ whole genome shotgun (WGS) entry which is preliminary data.</text>
</comment>
<organism evidence="1 2">
    <name type="scientific">Saguinus oedipus</name>
    <name type="common">Cotton-top tamarin</name>
    <name type="synonym">Oedipomidas oedipus</name>
    <dbReference type="NCBI Taxonomy" id="9490"/>
    <lineage>
        <taxon>Eukaryota</taxon>
        <taxon>Metazoa</taxon>
        <taxon>Chordata</taxon>
        <taxon>Craniata</taxon>
        <taxon>Vertebrata</taxon>
        <taxon>Euteleostomi</taxon>
        <taxon>Mammalia</taxon>
        <taxon>Eutheria</taxon>
        <taxon>Euarchontoglires</taxon>
        <taxon>Primates</taxon>
        <taxon>Haplorrhini</taxon>
        <taxon>Platyrrhini</taxon>
        <taxon>Cebidae</taxon>
        <taxon>Callitrichinae</taxon>
        <taxon>Saguinus</taxon>
    </lineage>
</organism>
<protein>
    <submittedName>
        <fullName evidence="1">Uncharacterized protein</fullName>
    </submittedName>
</protein>
<dbReference type="EMBL" id="JASSZA010000013">
    <property type="protein sequence ID" value="KAK2095588.1"/>
    <property type="molecule type" value="Genomic_DNA"/>
</dbReference>
<name>A0ABQ9UGA4_SAGOE</name>
<evidence type="ECO:0000313" key="1">
    <source>
        <dbReference type="EMBL" id="KAK2095588.1"/>
    </source>
</evidence>
<proteinExistence type="predicted"/>
<accession>A0ABQ9UGA4</accession>
<gene>
    <name evidence="1" type="ORF">P7K49_027004</name>
</gene>
<sequence>MLRRGRNFLLREAPLPPEEPGVITTGAELAGRPLTQGETPVFLAPPLYTLRVRRALWVFRGRGGARCAVSAWGGGRIWVTRACRVTRSCPGVTRNSPDVGVVIRPRDLT</sequence>
<dbReference type="Proteomes" id="UP001266305">
    <property type="component" value="Unassembled WGS sequence"/>
</dbReference>
<reference evidence="1 2" key="1">
    <citation type="submission" date="2023-05" db="EMBL/GenBank/DDBJ databases">
        <title>B98-5 Cell Line De Novo Hybrid Assembly: An Optical Mapping Approach.</title>
        <authorList>
            <person name="Kananen K."/>
            <person name="Auerbach J.A."/>
            <person name="Kautto E."/>
            <person name="Blachly J.S."/>
        </authorList>
    </citation>
    <scope>NUCLEOTIDE SEQUENCE [LARGE SCALE GENOMIC DNA]</scope>
    <source>
        <strain evidence="1">B95-8</strain>
        <tissue evidence="1">Cell line</tissue>
    </source>
</reference>
<evidence type="ECO:0000313" key="2">
    <source>
        <dbReference type="Proteomes" id="UP001266305"/>
    </source>
</evidence>
<keyword evidence="2" id="KW-1185">Reference proteome</keyword>